<dbReference type="SUPFAM" id="SSF51735">
    <property type="entry name" value="NAD(P)-binding Rossmann-fold domains"/>
    <property type="match status" value="1"/>
</dbReference>
<evidence type="ECO:0000259" key="2">
    <source>
        <dbReference type="Pfam" id="PF22725"/>
    </source>
</evidence>
<dbReference type="Gene3D" id="3.40.50.720">
    <property type="entry name" value="NAD(P)-binding Rossmann-like Domain"/>
    <property type="match status" value="1"/>
</dbReference>
<feature type="domain" description="Gfo/Idh/MocA-like oxidoreductase N-terminal" evidence="1">
    <location>
        <begin position="1"/>
        <end position="112"/>
    </location>
</feature>
<gene>
    <name evidence="3" type="ORF">IAC73_04650</name>
</gene>
<dbReference type="Pfam" id="PF01408">
    <property type="entry name" value="GFO_IDH_MocA"/>
    <property type="match status" value="1"/>
</dbReference>
<dbReference type="InterPro" id="IPR055170">
    <property type="entry name" value="GFO_IDH_MocA-like_dom"/>
</dbReference>
<dbReference type="InterPro" id="IPR036291">
    <property type="entry name" value="NAD(P)-bd_dom_sf"/>
</dbReference>
<dbReference type="Pfam" id="PF22725">
    <property type="entry name" value="GFO_IDH_MocA_C3"/>
    <property type="match status" value="1"/>
</dbReference>
<dbReference type="PANTHER" id="PTHR43249:SF1">
    <property type="entry name" value="D-GLUCOSIDE 3-DEHYDROGENASE"/>
    <property type="match status" value="1"/>
</dbReference>
<dbReference type="GO" id="GO:0000166">
    <property type="term" value="F:nucleotide binding"/>
    <property type="evidence" value="ECO:0007669"/>
    <property type="project" value="InterPro"/>
</dbReference>
<organism evidence="3 4">
    <name type="scientific">Candidatus Limadaptatus stercoripullorum</name>
    <dbReference type="NCBI Taxonomy" id="2840846"/>
    <lineage>
        <taxon>Bacteria</taxon>
        <taxon>Bacillati</taxon>
        <taxon>Bacillota</taxon>
        <taxon>Clostridia</taxon>
        <taxon>Eubacteriales</taxon>
        <taxon>Candidatus Limadaptatus</taxon>
    </lineage>
</organism>
<accession>A0A9D1SWX3</accession>
<dbReference type="AlphaFoldDB" id="A0A9D1SWX3"/>
<evidence type="ECO:0000313" key="3">
    <source>
        <dbReference type="EMBL" id="HIU99110.1"/>
    </source>
</evidence>
<sequence length="318" mass="34353">MKVALVGLGVIGKVHLAVLKELGADIVAVCDILPERCEGAGAAVYTDYEEMLAAEKPDAVHICTPHYLHADMVVRALELGINVLCEKPLCIRKEDIARVLEAERKSSAQLGVCLQNRYNASSVFVKEHLSGRRIDFAFGSLLWHRDAAYYASGDWRGKWATEGGGVLINQAIHTVDLLEWICGEPNSVEGRIFNHSLEGVIEVEDTAYAMFGGEVPFEIFATNTAAADMPVEIVFLSEGERITLLPDAVTVDGKPVALDAAGGWYGKRQYGSGHARLIAHFYDSLARGEKFPVDGAEGARSVRAVLAVYASGGARVPV</sequence>
<evidence type="ECO:0000259" key="1">
    <source>
        <dbReference type="Pfam" id="PF01408"/>
    </source>
</evidence>
<dbReference type="InterPro" id="IPR052515">
    <property type="entry name" value="Gfo/Idh/MocA_Oxidoreductase"/>
</dbReference>
<dbReference type="SUPFAM" id="SSF55347">
    <property type="entry name" value="Glyceraldehyde-3-phosphate dehydrogenase-like, C-terminal domain"/>
    <property type="match status" value="1"/>
</dbReference>
<reference evidence="3" key="2">
    <citation type="journal article" date="2021" name="PeerJ">
        <title>Extensive microbial diversity within the chicken gut microbiome revealed by metagenomics and culture.</title>
        <authorList>
            <person name="Gilroy R."/>
            <person name="Ravi A."/>
            <person name="Getino M."/>
            <person name="Pursley I."/>
            <person name="Horton D.L."/>
            <person name="Alikhan N.F."/>
            <person name="Baker D."/>
            <person name="Gharbi K."/>
            <person name="Hall N."/>
            <person name="Watson M."/>
            <person name="Adriaenssens E.M."/>
            <person name="Foster-Nyarko E."/>
            <person name="Jarju S."/>
            <person name="Secka A."/>
            <person name="Antonio M."/>
            <person name="Oren A."/>
            <person name="Chaudhuri R.R."/>
            <person name="La Ragione R."/>
            <person name="Hildebrand F."/>
            <person name="Pallen M.J."/>
        </authorList>
    </citation>
    <scope>NUCLEOTIDE SEQUENCE</scope>
    <source>
        <strain evidence="3">10406</strain>
    </source>
</reference>
<dbReference type="PANTHER" id="PTHR43249">
    <property type="entry name" value="UDP-N-ACETYL-2-AMINO-2-DEOXY-D-GLUCURONATE OXIDASE"/>
    <property type="match status" value="1"/>
</dbReference>
<reference evidence="3" key="1">
    <citation type="submission" date="2020-10" db="EMBL/GenBank/DDBJ databases">
        <authorList>
            <person name="Gilroy R."/>
        </authorList>
    </citation>
    <scope>NUCLEOTIDE SEQUENCE</scope>
    <source>
        <strain evidence="3">10406</strain>
    </source>
</reference>
<protein>
    <submittedName>
        <fullName evidence="3">Gfo/Idh/MocA family oxidoreductase</fullName>
    </submittedName>
</protein>
<comment type="caution">
    <text evidence="3">The sequence shown here is derived from an EMBL/GenBank/DDBJ whole genome shotgun (WGS) entry which is preliminary data.</text>
</comment>
<evidence type="ECO:0000313" key="4">
    <source>
        <dbReference type="Proteomes" id="UP000886857"/>
    </source>
</evidence>
<dbReference type="EMBL" id="DVOE01000069">
    <property type="protein sequence ID" value="HIU99110.1"/>
    <property type="molecule type" value="Genomic_DNA"/>
</dbReference>
<dbReference type="InterPro" id="IPR000683">
    <property type="entry name" value="Gfo/Idh/MocA-like_OxRdtase_N"/>
</dbReference>
<feature type="domain" description="GFO/IDH/MocA-like oxidoreductase" evidence="2">
    <location>
        <begin position="143"/>
        <end position="213"/>
    </location>
</feature>
<name>A0A9D1SWX3_9FIRM</name>
<dbReference type="Proteomes" id="UP000886857">
    <property type="component" value="Unassembled WGS sequence"/>
</dbReference>
<dbReference type="Gene3D" id="3.30.360.10">
    <property type="entry name" value="Dihydrodipicolinate Reductase, domain 2"/>
    <property type="match status" value="1"/>
</dbReference>
<proteinExistence type="predicted"/>